<dbReference type="AlphaFoldDB" id="U1WKA9"/>
<evidence type="ECO:0000313" key="2">
    <source>
        <dbReference type="Proteomes" id="UP000016511"/>
    </source>
</evidence>
<name>U1WKA9_ANEAE</name>
<comment type="caution">
    <text evidence="1">The sequence shown here is derived from an EMBL/GenBank/DDBJ whole genome shotgun (WGS) entry which is preliminary data.</text>
</comment>
<evidence type="ECO:0000313" key="1">
    <source>
        <dbReference type="EMBL" id="ERI09034.1"/>
    </source>
</evidence>
<dbReference type="HOGENOM" id="CLU_2535292_0_0_9"/>
<organism evidence="1 2">
    <name type="scientific">Aneurinibacillus aneurinilyticus ATCC 12856</name>
    <dbReference type="NCBI Taxonomy" id="649747"/>
    <lineage>
        <taxon>Bacteria</taxon>
        <taxon>Bacillati</taxon>
        <taxon>Bacillota</taxon>
        <taxon>Bacilli</taxon>
        <taxon>Bacillales</taxon>
        <taxon>Paenibacillaceae</taxon>
        <taxon>Aneurinibacillus group</taxon>
        <taxon>Aneurinibacillus</taxon>
    </lineage>
</organism>
<gene>
    <name evidence="1" type="ORF">HMPREF0083_02812</name>
</gene>
<proteinExistence type="predicted"/>
<sequence>MQGHRQSCNHSYKTGSTVKDLWPGVSFLILGYGKAEMWNECGQGVNIIVVISYKYRIIQQDSPIKLRELSYCFCANFLAFALY</sequence>
<dbReference type="Proteomes" id="UP000016511">
    <property type="component" value="Unassembled WGS sequence"/>
</dbReference>
<reference evidence="1 2" key="1">
    <citation type="submission" date="2013-08" db="EMBL/GenBank/DDBJ databases">
        <authorList>
            <person name="Weinstock G."/>
            <person name="Sodergren E."/>
            <person name="Wylie T."/>
            <person name="Fulton L."/>
            <person name="Fulton R."/>
            <person name="Fronick C."/>
            <person name="O'Laughlin M."/>
            <person name="Godfrey J."/>
            <person name="Miner T."/>
            <person name="Herter B."/>
            <person name="Appelbaum E."/>
            <person name="Cordes M."/>
            <person name="Lek S."/>
            <person name="Wollam A."/>
            <person name="Pepin K.H."/>
            <person name="Palsikar V.B."/>
            <person name="Mitreva M."/>
            <person name="Wilson R.K."/>
        </authorList>
    </citation>
    <scope>NUCLEOTIDE SEQUENCE [LARGE SCALE GENOMIC DNA]</scope>
    <source>
        <strain evidence="1 2">ATCC 12856</strain>
    </source>
</reference>
<accession>U1WKA9</accession>
<dbReference type="EMBL" id="AWSJ01000169">
    <property type="protein sequence ID" value="ERI09034.1"/>
    <property type="molecule type" value="Genomic_DNA"/>
</dbReference>
<keyword evidence="2" id="KW-1185">Reference proteome</keyword>
<protein>
    <submittedName>
        <fullName evidence="1">Uncharacterized protein</fullName>
    </submittedName>
</protein>
<dbReference type="STRING" id="649747.HMPREF0083_02812"/>